<organism evidence="3 4">
    <name type="scientific">Gymnopilus dilepis</name>
    <dbReference type="NCBI Taxonomy" id="231916"/>
    <lineage>
        <taxon>Eukaryota</taxon>
        <taxon>Fungi</taxon>
        <taxon>Dikarya</taxon>
        <taxon>Basidiomycota</taxon>
        <taxon>Agaricomycotina</taxon>
        <taxon>Agaricomycetes</taxon>
        <taxon>Agaricomycetidae</taxon>
        <taxon>Agaricales</taxon>
        <taxon>Agaricineae</taxon>
        <taxon>Hymenogastraceae</taxon>
        <taxon>Gymnopilus</taxon>
    </lineage>
</organism>
<dbReference type="STRING" id="231916.A0A409VHL2"/>
<dbReference type="OrthoDB" id="2505754at2759"/>
<feature type="region of interest" description="Disordered" evidence="2">
    <location>
        <begin position="478"/>
        <end position="530"/>
    </location>
</feature>
<dbReference type="EMBL" id="NHYE01005646">
    <property type="protein sequence ID" value="PPQ65749.1"/>
    <property type="molecule type" value="Genomic_DNA"/>
</dbReference>
<evidence type="ECO:0000313" key="4">
    <source>
        <dbReference type="Proteomes" id="UP000284706"/>
    </source>
</evidence>
<accession>A0A409VHL2</accession>
<feature type="compositionally biased region" description="Low complexity" evidence="2">
    <location>
        <begin position="1"/>
        <end position="23"/>
    </location>
</feature>
<dbReference type="InParanoid" id="A0A409VHL2"/>
<feature type="region of interest" description="Disordered" evidence="2">
    <location>
        <begin position="390"/>
        <end position="420"/>
    </location>
</feature>
<name>A0A409VHL2_9AGAR</name>
<feature type="region of interest" description="Disordered" evidence="2">
    <location>
        <begin position="83"/>
        <end position="128"/>
    </location>
</feature>
<evidence type="ECO:0000256" key="2">
    <source>
        <dbReference type="SAM" id="MobiDB-lite"/>
    </source>
</evidence>
<evidence type="ECO:0000256" key="1">
    <source>
        <dbReference type="SAM" id="Coils"/>
    </source>
</evidence>
<proteinExistence type="predicted"/>
<keyword evidence="1" id="KW-0175">Coiled coil</keyword>
<dbReference type="AlphaFoldDB" id="A0A409VHL2"/>
<keyword evidence="4" id="KW-1185">Reference proteome</keyword>
<feature type="compositionally biased region" description="Low complexity" evidence="2">
    <location>
        <begin position="324"/>
        <end position="338"/>
    </location>
</feature>
<gene>
    <name evidence="3" type="ORF">CVT26_000350</name>
</gene>
<feature type="compositionally biased region" description="Basic and acidic residues" evidence="2">
    <location>
        <begin position="40"/>
        <end position="51"/>
    </location>
</feature>
<reference evidence="3 4" key="1">
    <citation type="journal article" date="2018" name="Evol. Lett.">
        <title>Horizontal gene cluster transfer increased hallucinogenic mushroom diversity.</title>
        <authorList>
            <person name="Reynolds H.T."/>
            <person name="Vijayakumar V."/>
            <person name="Gluck-Thaler E."/>
            <person name="Korotkin H.B."/>
            <person name="Matheny P.B."/>
            <person name="Slot J.C."/>
        </authorList>
    </citation>
    <scope>NUCLEOTIDE SEQUENCE [LARGE SCALE GENOMIC DNA]</scope>
    <source>
        <strain evidence="3 4">SRW20</strain>
    </source>
</reference>
<comment type="caution">
    <text evidence="3">The sequence shown here is derived from an EMBL/GenBank/DDBJ whole genome shotgun (WGS) entry which is preliminary data.</text>
</comment>
<evidence type="ECO:0000313" key="3">
    <source>
        <dbReference type="EMBL" id="PPQ65749.1"/>
    </source>
</evidence>
<feature type="compositionally biased region" description="Polar residues" evidence="2">
    <location>
        <begin position="235"/>
        <end position="248"/>
    </location>
</feature>
<feature type="coiled-coil region" evidence="1">
    <location>
        <begin position="135"/>
        <end position="204"/>
    </location>
</feature>
<feature type="compositionally biased region" description="Polar residues" evidence="2">
    <location>
        <begin position="100"/>
        <end position="113"/>
    </location>
</feature>
<feature type="region of interest" description="Disordered" evidence="2">
    <location>
        <begin position="1"/>
        <end position="68"/>
    </location>
</feature>
<dbReference type="Proteomes" id="UP000284706">
    <property type="component" value="Unassembled WGS sequence"/>
</dbReference>
<feature type="region of interest" description="Disordered" evidence="2">
    <location>
        <begin position="235"/>
        <end position="339"/>
    </location>
</feature>
<sequence>MSLPATSTSNLSSHSDSQTLSVSRSSGRATPIASPGQTFSDDRENYHRVEFEAPLSAEIQGRDAERRAQGRFSIDLSLELERELANMESPPVTPAYDATTHGQGSDGNQNSKSHTGHGRNESDLSPDPEILAHIITQLRQSLADMTKERDDLVKLLAEANQREAVTQDALQALTEKATEAEEERLELKKKMKEDEEQITLLRAKVEESRRGLMRLQTENRRQSMAPIDVSRASSMTLGSFTSPPSSKRASFVPLTGSMQGRANGHRRGVSVSDSALGAFPSPELTPSPNSQAFHIAAAEASLTGNNRRLSGLFGRQPSPEHDLQSSSVSAQPSSPAEVEALRKELQAVKDELQTTKHELIEAKEAKEASETCVTALREFIAENNIGANDASAAVKLPPPPTMTTGAEESESKKTATGWGFKLWGGSNTSVDSPRVPQSATVASSSPIITSSLPNPPPSAVPIGAAPISRKLGGFFSSRSSISSREAPSPQLPQLQTNAAALRTPSVRDSVYSHSDASSVAEPISPGSDINGLGSAGYLKTTGLGEDVVVHEVTNLDGTPVRVPMSTLDPDGLR</sequence>
<protein>
    <submittedName>
        <fullName evidence="3">Uncharacterized protein</fullName>
    </submittedName>
</protein>